<organism evidence="4 5">
    <name type="scientific">Pseudomonas aeruginosa (strain UCBPP-PA14)</name>
    <dbReference type="NCBI Taxonomy" id="208963"/>
    <lineage>
        <taxon>Bacteria</taxon>
        <taxon>Pseudomonadati</taxon>
        <taxon>Pseudomonadota</taxon>
        <taxon>Gammaproteobacteria</taxon>
        <taxon>Pseudomonadales</taxon>
        <taxon>Pseudomonadaceae</taxon>
        <taxon>Pseudomonas</taxon>
    </lineage>
</organism>
<evidence type="ECO:0000256" key="1">
    <source>
        <dbReference type="ARBA" id="ARBA00023015"/>
    </source>
</evidence>
<accession>A0A0H2ZHF9</accession>
<dbReference type="RefSeq" id="WP_009316251.1">
    <property type="nucleotide sequence ID" value="NC_008463.1"/>
</dbReference>
<dbReference type="Gene3D" id="1.10.357.10">
    <property type="entry name" value="Tetracycline Repressor, domain 2"/>
    <property type="match status" value="1"/>
</dbReference>
<dbReference type="InterPro" id="IPR036271">
    <property type="entry name" value="Tet_transcr_reg_TetR-rel_C_sf"/>
</dbReference>
<dbReference type="EMBL" id="CP000438">
    <property type="protein sequence ID" value="ABJ13978.1"/>
    <property type="molecule type" value="Genomic_DNA"/>
</dbReference>
<dbReference type="AlphaFoldDB" id="A0A0H2ZHF9"/>
<dbReference type="InterPro" id="IPR009057">
    <property type="entry name" value="Homeodomain-like_sf"/>
</dbReference>
<dbReference type="PANTHER" id="PTHR30055:SF234">
    <property type="entry name" value="HTH-TYPE TRANSCRIPTIONAL REGULATOR BETI"/>
    <property type="match status" value="1"/>
</dbReference>
<evidence type="ECO:0000256" key="2">
    <source>
        <dbReference type="ARBA" id="ARBA00023125"/>
    </source>
</evidence>
<dbReference type="PROSITE" id="PS00356">
    <property type="entry name" value="HTH_LACI_1"/>
    <property type="match status" value="1"/>
</dbReference>
<evidence type="ECO:0000313" key="4">
    <source>
        <dbReference type="EMBL" id="ABJ13978.1"/>
    </source>
</evidence>
<protein>
    <submittedName>
        <fullName evidence="4">Transcriptional regulatory protein NfxB</fullName>
    </submittedName>
</protein>
<keyword evidence="1" id="KW-0805">Transcription regulation</keyword>
<gene>
    <name evidence="4" type="primary">nfxB</name>
    <name evidence="4" type="ordered locus">PA14_60860</name>
</gene>
<proteinExistence type="predicted"/>
<dbReference type="InterPro" id="IPR050109">
    <property type="entry name" value="HTH-type_TetR-like_transc_reg"/>
</dbReference>
<keyword evidence="3" id="KW-0804">Transcription</keyword>
<dbReference type="FunFam" id="1.10.357.10:FF:000022">
    <property type="entry name" value="Transcriptional regulator NfxB"/>
    <property type="match status" value="1"/>
</dbReference>
<sequence length="187" mass="21000">MTLISHDERLIKALAVAIVDHPRATLKELAEAAGVSKATLHRFCGTRDNLVQMLEGHGETVLNQIIQACDLEHAEPLEALQRLIKEHLTHRELLVFLVFQYRPDFLDPHGEGARWQSYLEALDAFFLRGQQKGVFRIDITAAVFTELFITLVYGMVDAERRGRAASSNSAHTLEQMFLHGASNPARS</sequence>
<dbReference type="HOGENOM" id="CLU_069356_38_3_6"/>
<dbReference type="PANTHER" id="PTHR30055">
    <property type="entry name" value="HTH-TYPE TRANSCRIPTIONAL REGULATOR RUTR"/>
    <property type="match status" value="1"/>
</dbReference>
<dbReference type="BioCyc" id="PAER208963:G1G74-5146-MONOMER"/>
<reference evidence="4 5" key="1">
    <citation type="journal article" date="2006" name="Genome Biol.">
        <title>Genomic analysis reveals that Pseudomonas aeruginosa virulence is combinatorial.</title>
        <authorList>
            <person name="Lee D.G."/>
            <person name="Urbach J.M."/>
            <person name="Wu G."/>
            <person name="Liberati N.T."/>
            <person name="Feinbaum R.L."/>
            <person name="Miyata S."/>
            <person name="Diggins L.T."/>
            <person name="He J."/>
            <person name="Saucier M."/>
            <person name="Deziel E."/>
            <person name="Friedman L."/>
            <person name="Li L."/>
            <person name="Grills G."/>
            <person name="Montgomery K."/>
            <person name="Kucherlapati R."/>
            <person name="Rahme L.G."/>
            <person name="Ausubel F.M."/>
        </authorList>
    </citation>
    <scope>NUCLEOTIDE SEQUENCE [LARGE SCALE GENOMIC DNA]</scope>
    <source>
        <strain evidence="4 5">UCBPP-PA14</strain>
    </source>
</reference>
<dbReference type="Proteomes" id="UP000000653">
    <property type="component" value="Chromosome"/>
</dbReference>
<evidence type="ECO:0000256" key="3">
    <source>
        <dbReference type="ARBA" id="ARBA00023163"/>
    </source>
</evidence>
<dbReference type="SUPFAM" id="SSF46689">
    <property type="entry name" value="Homeodomain-like"/>
    <property type="match status" value="1"/>
</dbReference>
<name>A0A0H2ZHF9_PSEAB</name>
<dbReference type="SUPFAM" id="SSF48498">
    <property type="entry name" value="Tetracyclin repressor-like, C-terminal domain"/>
    <property type="match status" value="1"/>
</dbReference>
<dbReference type="GO" id="GO:0003700">
    <property type="term" value="F:DNA-binding transcription factor activity"/>
    <property type="evidence" value="ECO:0007669"/>
    <property type="project" value="TreeGrafter"/>
</dbReference>
<dbReference type="KEGG" id="pau:PA14_60860"/>
<dbReference type="GO" id="GO:0000976">
    <property type="term" value="F:transcription cis-regulatory region binding"/>
    <property type="evidence" value="ECO:0007669"/>
    <property type="project" value="TreeGrafter"/>
</dbReference>
<keyword evidence="2" id="KW-0238">DNA-binding</keyword>
<evidence type="ECO:0000313" key="5">
    <source>
        <dbReference type="Proteomes" id="UP000000653"/>
    </source>
</evidence>